<dbReference type="Proteomes" id="UP001595640">
    <property type="component" value="Unassembled WGS sequence"/>
</dbReference>
<dbReference type="Pfam" id="PF04381">
    <property type="entry name" value="RdgC"/>
    <property type="match status" value="1"/>
</dbReference>
<protein>
    <recommendedName>
        <fullName evidence="3">Recombination-associated protein RdgC</fullName>
    </recommendedName>
</protein>
<accession>A0ABV7LX34</accession>
<evidence type="ECO:0000256" key="4">
    <source>
        <dbReference type="ARBA" id="ARBA00022490"/>
    </source>
</evidence>
<name>A0ABV7LX34_9GAMM</name>
<evidence type="ECO:0000256" key="2">
    <source>
        <dbReference type="ARBA" id="ARBA00008657"/>
    </source>
</evidence>
<dbReference type="PANTHER" id="PTHR38103:SF1">
    <property type="entry name" value="RECOMBINATION-ASSOCIATED PROTEIN RDGC"/>
    <property type="match status" value="1"/>
</dbReference>
<reference evidence="7" key="1">
    <citation type="journal article" date="2019" name="Int. J. Syst. Evol. Microbiol.">
        <title>The Global Catalogue of Microorganisms (GCM) 10K type strain sequencing project: providing services to taxonomists for standard genome sequencing and annotation.</title>
        <authorList>
            <consortium name="The Broad Institute Genomics Platform"/>
            <consortium name="The Broad Institute Genome Sequencing Center for Infectious Disease"/>
            <person name="Wu L."/>
            <person name="Ma J."/>
        </authorList>
    </citation>
    <scope>NUCLEOTIDE SEQUENCE [LARGE SCALE GENOMIC DNA]</scope>
    <source>
        <strain evidence="7">KCTC 12847</strain>
    </source>
</reference>
<dbReference type="RefSeq" id="WP_019020431.1">
    <property type="nucleotide sequence ID" value="NZ_BMXD01000016.1"/>
</dbReference>
<comment type="caution">
    <text evidence="6">The sequence shown here is derived from an EMBL/GenBank/DDBJ whole genome shotgun (WGS) entry which is preliminary data.</text>
</comment>
<comment type="subcellular location">
    <subcellularLocation>
        <location evidence="1">Cytoplasm</location>
        <location evidence="1">Nucleoid</location>
    </subcellularLocation>
</comment>
<keyword evidence="5" id="KW-0233">DNA recombination</keyword>
<dbReference type="InterPro" id="IPR007476">
    <property type="entry name" value="RdgC"/>
</dbReference>
<gene>
    <name evidence="6" type="primary">rdgC</name>
    <name evidence="6" type="ORF">ACFOEI_00775</name>
</gene>
<evidence type="ECO:0000313" key="7">
    <source>
        <dbReference type="Proteomes" id="UP001595640"/>
    </source>
</evidence>
<sequence length="83" mass="9109">MWFKSLHLYRVHDAVTLALPVLGEALQEQGFRPLGGVEAKRMGWIAPAGRGSEAFVHEVNGQRLLSAQRQECLLPASVSVRLG</sequence>
<keyword evidence="7" id="KW-1185">Reference proteome</keyword>
<dbReference type="EMBL" id="JBHRUH010000002">
    <property type="protein sequence ID" value="MFC3290598.1"/>
    <property type="molecule type" value="Genomic_DNA"/>
</dbReference>
<keyword evidence="4" id="KW-0963">Cytoplasm</keyword>
<dbReference type="PANTHER" id="PTHR38103">
    <property type="entry name" value="RECOMBINATION-ASSOCIATED PROTEIN RDGC"/>
    <property type="match status" value="1"/>
</dbReference>
<evidence type="ECO:0000256" key="3">
    <source>
        <dbReference type="ARBA" id="ARBA00022296"/>
    </source>
</evidence>
<evidence type="ECO:0000256" key="1">
    <source>
        <dbReference type="ARBA" id="ARBA00004453"/>
    </source>
</evidence>
<evidence type="ECO:0000256" key="5">
    <source>
        <dbReference type="ARBA" id="ARBA00023172"/>
    </source>
</evidence>
<proteinExistence type="inferred from homology"/>
<evidence type="ECO:0000313" key="6">
    <source>
        <dbReference type="EMBL" id="MFC3290598.1"/>
    </source>
</evidence>
<comment type="similarity">
    <text evidence="2">Belongs to the RdgC family.</text>
</comment>
<organism evidence="6 7">
    <name type="scientific">Modicisalibacter luteus</name>
    <dbReference type="NCBI Taxonomy" id="453962"/>
    <lineage>
        <taxon>Bacteria</taxon>
        <taxon>Pseudomonadati</taxon>
        <taxon>Pseudomonadota</taxon>
        <taxon>Gammaproteobacteria</taxon>
        <taxon>Oceanospirillales</taxon>
        <taxon>Halomonadaceae</taxon>
        <taxon>Modicisalibacter</taxon>
    </lineage>
</organism>